<name>A0A392U6L3_9FABA</name>
<dbReference type="Proteomes" id="UP000265520">
    <property type="component" value="Unassembled WGS sequence"/>
</dbReference>
<proteinExistence type="predicted"/>
<protein>
    <submittedName>
        <fullName evidence="1">Uncharacterized protein</fullName>
    </submittedName>
</protein>
<evidence type="ECO:0000313" key="2">
    <source>
        <dbReference type="Proteomes" id="UP000265520"/>
    </source>
</evidence>
<sequence>SFGGGRLWRSRLDSYHFLFEEHANSGFRINGGKASD</sequence>
<comment type="caution">
    <text evidence="1">The sequence shown here is derived from an EMBL/GenBank/DDBJ whole genome shotgun (WGS) entry which is preliminary data.</text>
</comment>
<reference evidence="1 2" key="1">
    <citation type="journal article" date="2018" name="Front. Plant Sci.">
        <title>Red Clover (Trifolium pratense) and Zigzag Clover (T. medium) - A Picture of Genomic Similarities and Differences.</title>
        <authorList>
            <person name="Dluhosova J."/>
            <person name="Istvanek J."/>
            <person name="Nedelnik J."/>
            <person name="Repkova J."/>
        </authorList>
    </citation>
    <scope>NUCLEOTIDE SEQUENCE [LARGE SCALE GENOMIC DNA]</scope>
    <source>
        <strain evidence="2">cv. 10/8</strain>
        <tissue evidence="1">Leaf</tissue>
    </source>
</reference>
<dbReference type="EMBL" id="LXQA010736146">
    <property type="protein sequence ID" value="MCI68414.1"/>
    <property type="molecule type" value="Genomic_DNA"/>
</dbReference>
<feature type="non-terminal residue" evidence="1">
    <location>
        <position position="1"/>
    </location>
</feature>
<evidence type="ECO:0000313" key="1">
    <source>
        <dbReference type="EMBL" id="MCI68414.1"/>
    </source>
</evidence>
<dbReference type="AlphaFoldDB" id="A0A392U6L3"/>
<organism evidence="1 2">
    <name type="scientific">Trifolium medium</name>
    <dbReference type="NCBI Taxonomy" id="97028"/>
    <lineage>
        <taxon>Eukaryota</taxon>
        <taxon>Viridiplantae</taxon>
        <taxon>Streptophyta</taxon>
        <taxon>Embryophyta</taxon>
        <taxon>Tracheophyta</taxon>
        <taxon>Spermatophyta</taxon>
        <taxon>Magnoliopsida</taxon>
        <taxon>eudicotyledons</taxon>
        <taxon>Gunneridae</taxon>
        <taxon>Pentapetalae</taxon>
        <taxon>rosids</taxon>
        <taxon>fabids</taxon>
        <taxon>Fabales</taxon>
        <taxon>Fabaceae</taxon>
        <taxon>Papilionoideae</taxon>
        <taxon>50 kb inversion clade</taxon>
        <taxon>NPAAA clade</taxon>
        <taxon>Hologalegina</taxon>
        <taxon>IRL clade</taxon>
        <taxon>Trifolieae</taxon>
        <taxon>Trifolium</taxon>
    </lineage>
</organism>
<accession>A0A392U6L3</accession>
<keyword evidence="2" id="KW-1185">Reference proteome</keyword>